<dbReference type="EMBL" id="CABFNO020001476">
    <property type="protein sequence ID" value="CAG9990934.1"/>
    <property type="molecule type" value="Genomic_DNA"/>
</dbReference>
<keyword evidence="2" id="KW-1185">Reference proteome</keyword>
<name>A0A9N9UHK6_9HYPO</name>
<reference evidence="1" key="1">
    <citation type="submission" date="2021-10" db="EMBL/GenBank/DDBJ databases">
        <authorList>
            <person name="Piombo E."/>
        </authorList>
    </citation>
    <scope>NUCLEOTIDE SEQUENCE</scope>
</reference>
<accession>A0A9N9UHK6</accession>
<evidence type="ECO:0000313" key="2">
    <source>
        <dbReference type="Proteomes" id="UP000754883"/>
    </source>
</evidence>
<gene>
    <name evidence="1" type="ORF">CBYS24578_00007160</name>
</gene>
<comment type="caution">
    <text evidence="1">The sequence shown here is derived from an EMBL/GenBank/DDBJ whole genome shotgun (WGS) entry which is preliminary data.</text>
</comment>
<dbReference type="AlphaFoldDB" id="A0A9N9UHK6"/>
<evidence type="ECO:0000313" key="1">
    <source>
        <dbReference type="EMBL" id="CAG9990934.1"/>
    </source>
</evidence>
<organism evidence="1 2">
    <name type="scientific">Clonostachys byssicola</name>
    <dbReference type="NCBI Taxonomy" id="160290"/>
    <lineage>
        <taxon>Eukaryota</taxon>
        <taxon>Fungi</taxon>
        <taxon>Dikarya</taxon>
        <taxon>Ascomycota</taxon>
        <taxon>Pezizomycotina</taxon>
        <taxon>Sordariomycetes</taxon>
        <taxon>Hypocreomycetidae</taxon>
        <taxon>Hypocreales</taxon>
        <taxon>Bionectriaceae</taxon>
        <taxon>Clonostachys</taxon>
    </lineage>
</organism>
<proteinExistence type="predicted"/>
<dbReference type="Proteomes" id="UP000754883">
    <property type="component" value="Unassembled WGS sequence"/>
</dbReference>
<sequence>MLIIWEGSVIVNVGDFLMRCPASQTPKEIGFSRTADRKKVVQCVKELEGPGAQYLAVSAEEYLTMRRKATFKKV</sequence>
<protein>
    <submittedName>
        <fullName evidence="1">Uncharacterized protein</fullName>
    </submittedName>
</protein>